<dbReference type="AlphaFoldDB" id="B8KV50"/>
<organism evidence="1 2">
    <name type="scientific">Luminiphilus syltensis NOR5-1B</name>
    <dbReference type="NCBI Taxonomy" id="565045"/>
    <lineage>
        <taxon>Bacteria</taxon>
        <taxon>Pseudomonadati</taxon>
        <taxon>Pseudomonadota</taxon>
        <taxon>Gammaproteobacteria</taxon>
        <taxon>Cellvibrionales</taxon>
        <taxon>Halieaceae</taxon>
        <taxon>Luminiphilus</taxon>
    </lineage>
</organism>
<dbReference type="EMBL" id="DS999411">
    <property type="protein sequence ID" value="EED36807.1"/>
    <property type="molecule type" value="Genomic_DNA"/>
</dbReference>
<reference evidence="2" key="1">
    <citation type="journal article" date="2013" name="BMC Microbiol.">
        <title>Taxonomy and evolution of bacteriochlorophyll a-containing members of the OM60/NOR5 clade of marine gammaproteobacteria: description of Luminiphilus syltensis gen. nov., sp. nov., reclassification of Haliea rubra as Pseudohaliea rubra gen. nov., comb. nov., and emendation of Chromatocurvus halotolerans.</title>
        <authorList>
            <person name="Spring S."/>
            <person name="Riedel T."/>
            <person name="Sproer C."/>
            <person name="Yan S."/>
            <person name="Harder J."/>
            <person name="Fuchs B.M."/>
        </authorList>
    </citation>
    <scope>NUCLEOTIDE SEQUENCE [LARGE SCALE GENOMIC DNA]</scope>
    <source>
        <strain evidence="2">NOR51-B</strain>
    </source>
</reference>
<gene>
    <name evidence="1" type="ORF">NOR51B_2760</name>
</gene>
<name>B8KV50_9GAMM</name>
<dbReference type="Proteomes" id="UP000004699">
    <property type="component" value="Unassembled WGS sequence"/>
</dbReference>
<proteinExistence type="predicted"/>
<keyword evidence="2" id="KW-1185">Reference proteome</keyword>
<dbReference type="STRING" id="565045.NOR51B_2760"/>
<sequence length="44" mass="4682">MGQNKAVGISACFITGPRQLQASMTGAILRPDTLGRPIVRAVVW</sequence>
<protein>
    <submittedName>
        <fullName evidence="1">Uncharacterized protein</fullName>
    </submittedName>
</protein>
<accession>B8KV50</accession>
<dbReference type="HOGENOM" id="CLU_3218265_0_0_6"/>
<evidence type="ECO:0000313" key="1">
    <source>
        <dbReference type="EMBL" id="EED36807.1"/>
    </source>
</evidence>
<evidence type="ECO:0000313" key="2">
    <source>
        <dbReference type="Proteomes" id="UP000004699"/>
    </source>
</evidence>